<dbReference type="InterPro" id="IPR002800">
    <property type="entry name" value="Rv2949c-like"/>
</dbReference>
<organism evidence="1 2">
    <name type="scientific">Alcanivorax sediminis</name>
    <dbReference type="NCBI Taxonomy" id="2663008"/>
    <lineage>
        <taxon>Bacteria</taxon>
        <taxon>Pseudomonadati</taxon>
        <taxon>Pseudomonadota</taxon>
        <taxon>Gammaproteobacteria</taxon>
        <taxon>Oceanospirillales</taxon>
        <taxon>Alcanivoracaceae</taxon>
        <taxon>Alcanivorax</taxon>
    </lineage>
</organism>
<dbReference type="SUPFAM" id="SSF64288">
    <property type="entry name" value="Chorismate lyase-like"/>
    <property type="match status" value="1"/>
</dbReference>
<evidence type="ECO:0000313" key="1">
    <source>
        <dbReference type="EMBL" id="MQX53003.1"/>
    </source>
</evidence>
<evidence type="ECO:0000313" key="2">
    <source>
        <dbReference type="Proteomes" id="UP000469421"/>
    </source>
</evidence>
<dbReference type="Gene3D" id="3.40.1410.10">
    <property type="entry name" value="Chorismate lyase-like"/>
    <property type="match status" value="1"/>
</dbReference>
<dbReference type="InterPro" id="IPR028978">
    <property type="entry name" value="Chorismate_lyase_/UTRA_dom_sf"/>
</dbReference>
<dbReference type="Proteomes" id="UP000469421">
    <property type="component" value="Unassembled WGS sequence"/>
</dbReference>
<sequence>MQELTMDAEETESLSGSGFVAEGCYVRDGEDSEYYPKKLSIGKSLSELKLNHIQKILLMTDGTVTELLEYLSQEPIVIEKVYQKLEGDLCGVPDEHVSSIQPGVSQVLIRKIILKGKITRKNYIYAESTILVDCLPSDFRNELINTKTPIGKLWSKHRLETYKTDFVAIKEKPTAQIASHLSIPLDTDVLSRTYCVYSCGEKSMVITEKFSSDLFVE</sequence>
<gene>
    <name evidence="1" type="ORF">GFN93_07050</name>
</gene>
<comment type="caution">
    <text evidence="1">The sequence shown here is derived from an EMBL/GenBank/DDBJ whole genome shotgun (WGS) entry which is preliminary data.</text>
</comment>
<dbReference type="AlphaFoldDB" id="A0A6N7LRV0"/>
<protein>
    <submittedName>
        <fullName evidence="1">DUF98 domain-containing protein</fullName>
    </submittedName>
</protein>
<proteinExistence type="predicted"/>
<reference evidence="1 2" key="1">
    <citation type="submission" date="2019-10" db="EMBL/GenBank/DDBJ databases">
        <title>Alcanivorax sp.PA15-N-34 draft genome sequence.</title>
        <authorList>
            <person name="Liao X."/>
            <person name="Shao Z."/>
        </authorList>
    </citation>
    <scope>NUCLEOTIDE SEQUENCE [LARGE SCALE GENOMIC DNA]</scope>
    <source>
        <strain evidence="1 2">PA15-N-34</strain>
    </source>
</reference>
<dbReference type="Pfam" id="PF01947">
    <property type="entry name" value="Rv2949c-like"/>
    <property type="match status" value="1"/>
</dbReference>
<keyword evidence="2" id="KW-1185">Reference proteome</keyword>
<accession>A0A6N7LRV0</accession>
<dbReference type="EMBL" id="WIRE01000001">
    <property type="protein sequence ID" value="MQX53003.1"/>
    <property type="molecule type" value="Genomic_DNA"/>
</dbReference>
<name>A0A6N7LRV0_9GAMM</name>